<comment type="caution">
    <text evidence="5">The sequence shown here is derived from an EMBL/GenBank/DDBJ whole genome shotgun (WGS) entry which is preliminary data.</text>
</comment>
<dbReference type="PROSITE" id="PS51125">
    <property type="entry name" value="NHL"/>
    <property type="match status" value="1"/>
</dbReference>
<keyword evidence="3" id="KW-0472">Membrane</keyword>
<dbReference type="OrthoDB" id="1191296at2"/>
<dbReference type="GO" id="GO:0016020">
    <property type="term" value="C:membrane"/>
    <property type="evidence" value="ECO:0007669"/>
    <property type="project" value="InterPro"/>
</dbReference>
<name>A0A4U0GX93_9SPHI</name>
<proteinExistence type="predicted"/>
<organism evidence="5 6">
    <name type="scientific">Sphingobacterium alkalisoli</name>
    <dbReference type="NCBI Taxonomy" id="1874115"/>
    <lineage>
        <taxon>Bacteria</taxon>
        <taxon>Pseudomonadati</taxon>
        <taxon>Bacteroidota</taxon>
        <taxon>Sphingobacteriia</taxon>
        <taxon>Sphingobacteriales</taxon>
        <taxon>Sphingobacteriaceae</taxon>
        <taxon>Sphingobacterium</taxon>
    </lineage>
</organism>
<evidence type="ECO:0000259" key="4">
    <source>
        <dbReference type="Pfam" id="PF20041"/>
    </source>
</evidence>
<evidence type="ECO:0000256" key="2">
    <source>
        <dbReference type="PROSITE-ProRule" id="PRU00504"/>
    </source>
</evidence>
<dbReference type="SUPFAM" id="SSF101898">
    <property type="entry name" value="NHL repeat"/>
    <property type="match status" value="1"/>
</dbReference>
<dbReference type="Gene3D" id="2.180.10.10">
    <property type="entry name" value="RHS repeat-associated core"/>
    <property type="match status" value="1"/>
</dbReference>
<dbReference type="GO" id="GO:0005509">
    <property type="term" value="F:calcium ion binding"/>
    <property type="evidence" value="ECO:0007669"/>
    <property type="project" value="InterPro"/>
</dbReference>
<dbReference type="Proteomes" id="UP000309872">
    <property type="component" value="Unassembled WGS sequence"/>
</dbReference>
<dbReference type="Pfam" id="PF20041">
    <property type="entry name" value="DUF6443"/>
    <property type="match status" value="1"/>
</dbReference>
<feature type="transmembrane region" description="Helical" evidence="3">
    <location>
        <begin position="26"/>
        <end position="43"/>
    </location>
</feature>
<dbReference type="NCBIfam" id="TIGR03696">
    <property type="entry name" value="Rhs_assc_core"/>
    <property type="match status" value="1"/>
</dbReference>
<dbReference type="InterPro" id="IPR045619">
    <property type="entry name" value="DUF6443"/>
</dbReference>
<dbReference type="InterPro" id="IPR015919">
    <property type="entry name" value="Cadherin-like_sf"/>
</dbReference>
<dbReference type="PANTHER" id="PTHR13833">
    <property type="match status" value="1"/>
</dbReference>
<dbReference type="Pfam" id="PF01436">
    <property type="entry name" value="NHL"/>
    <property type="match status" value="2"/>
</dbReference>
<feature type="domain" description="DUF6443" evidence="4">
    <location>
        <begin position="485"/>
        <end position="618"/>
    </location>
</feature>
<dbReference type="EMBL" id="SUKA01000006">
    <property type="protein sequence ID" value="TJY63636.1"/>
    <property type="molecule type" value="Genomic_DNA"/>
</dbReference>
<dbReference type="SUPFAM" id="SSF49313">
    <property type="entry name" value="Cadherin-like"/>
    <property type="match status" value="1"/>
</dbReference>
<dbReference type="Pfam" id="PF05345">
    <property type="entry name" value="He_PIG"/>
    <property type="match status" value="1"/>
</dbReference>
<keyword evidence="1" id="KW-0677">Repeat</keyword>
<keyword evidence="6" id="KW-1185">Reference proteome</keyword>
<dbReference type="InterPro" id="IPR022385">
    <property type="entry name" value="Rhs_assc_core"/>
</dbReference>
<dbReference type="PANTHER" id="PTHR13833:SF71">
    <property type="entry name" value="NHL DOMAIN-CONTAINING PROTEIN"/>
    <property type="match status" value="1"/>
</dbReference>
<protein>
    <recommendedName>
        <fullName evidence="4">DUF6443 domain-containing protein</fullName>
    </recommendedName>
</protein>
<dbReference type="InterPro" id="IPR001258">
    <property type="entry name" value="NHL_repeat"/>
</dbReference>
<evidence type="ECO:0000313" key="6">
    <source>
        <dbReference type="Proteomes" id="UP000309872"/>
    </source>
</evidence>
<dbReference type="Gene3D" id="2.120.10.30">
    <property type="entry name" value="TolB, C-terminal domain"/>
    <property type="match status" value="3"/>
</dbReference>
<evidence type="ECO:0000256" key="1">
    <source>
        <dbReference type="ARBA" id="ARBA00022737"/>
    </source>
</evidence>
<accession>A0A4U0GX93</accession>
<keyword evidence="3" id="KW-0812">Transmembrane</keyword>
<gene>
    <name evidence="5" type="ORF">FAZ19_18875</name>
</gene>
<dbReference type="InterPro" id="IPR011042">
    <property type="entry name" value="6-blade_b-propeller_TolB-like"/>
</dbReference>
<reference evidence="5 6" key="1">
    <citation type="submission" date="2019-04" db="EMBL/GenBank/DDBJ databases">
        <title>Sphingobacterium olei sp. nov., isolated from oil-contaminated soil.</title>
        <authorList>
            <person name="Liu B."/>
        </authorList>
    </citation>
    <scope>NUCLEOTIDE SEQUENCE [LARGE SCALE GENOMIC DNA]</scope>
    <source>
        <strain evidence="5 6">Y3L14</strain>
    </source>
</reference>
<keyword evidence="3" id="KW-1133">Transmembrane helix</keyword>
<evidence type="ECO:0000313" key="5">
    <source>
        <dbReference type="EMBL" id="TJY63636.1"/>
    </source>
</evidence>
<evidence type="ECO:0000256" key="3">
    <source>
        <dbReference type="SAM" id="Phobius"/>
    </source>
</evidence>
<dbReference type="CDD" id="cd14953">
    <property type="entry name" value="NHL_like_1"/>
    <property type="match status" value="1"/>
</dbReference>
<feature type="repeat" description="NHL" evidence="2">
    <location>
        <begin position="215"/>
        <end position="257"/>
    </location>
</feature>
<sequence>MGSKQHSNNLTWIIQRTFKRQQYMKCIWAMVLFIWISVSVFGTERHKISPNSVHPPYKMTQGSTVAPNISYAIPSAIMQGSTVSYMPTNTGGAIYADGDAGLLAGSGVYGAVNGNRTTARFASPAGLVRDALGNIFVADTWSHSIRKITPDGTVSTFVGGVGGSADGVGTAAKMYLPSYLAIDAADNLYVTDRGNHRVRKITPAGVVTTFVGSTQGFVNGTGTAARFNGPLGIAIDAAGNFYVADEGNKVIRKITPSGVVTTLAGTGASGSVNGPGHIASFESPRGIAVGLDGIVYVADYSGNRIRKVSPTGVVSTLAGTGVAGSNDGSTTSTTLNQPIDLAVDESSLVYVVSMDNKVRRIYPWGTSNTLAGTGTAGYANGAPNTAMFNSPGGILLDKDGTLYVGDTGNNRIRTVGGGYTIDPVLPAGLSFNKTTGVISGTPTTISGSTTYVVTAHNSMGASSFTFGLSVIDMGDSADRTHMRNIIYREPFTTPPLSPTIEQASRQVNYIDGLGRPLQDVVIQGSPMQHDLIKPYAYDSLGRQSFQYLPYSRDNNQGTYRVAALSGEQQDFYSSPPEGVASTTHPYSHAIYEQVSGARIKVQGEVGEIWQPTTSANRTQKMLYGSNGSNQVRYWTLTANGAVSTYYEAGKLRKQTFRDENWGGGDGNVGAQEVFQDQSGRVVMAGIWETDQIFNATSYIYDNRGRLRYILPPAARMNGTSERISFAESDAFFADQVYAYRYDDSDRPIARKMPGKGWEYFIYNKLDQVVATQDAVQRTKSPQQWTVAKYDALGRNILTGIYRYGSASGLDYRSVLQDSVYNGSQFEVKVGTGYGYSSQSWPRSAIETMLSLTYYDSHNIPGLPAAYLPSGYNTNTQGLPTAARVKVLDAGNGTNTMLWMVNHYDDEGRPIRQFRQHYKGGVHSSFNYDEVVNTYNFTHQPLTSMRKHYTGTSSAVLQVQVLSEYDYDHSDRLLRIWKTTGTGPRTQISGYSYNELGQVRTRGLHSTNNGNSFGQIETLGYNERGWLTLDSTALLVRRLRYQENLSGVTPQYNGRISRQEWQHNGQTSQQYTYMYDGMGRLRSGLTASGTGESVRYDRMGNIDTLWQDGGAARKYHYVNASNRVNNITGGLNTGSYTYDANGNTVYDGRLGKSLRYNTLGLVDSVGGSPAIRYTYDAWGRKLRTAAGTIAIDYVDGIEWVGGSLMSIEMEEGRIINTGSGYRYEYHLRDHLGSLRSAFRSDQLTAASQRADYTPFGRRHTTGQLAGNPVNRYLYSNKELQDGTELYDYGARQYDPVTGRWGAIDPLADAYVGMTPYGFVGNDPINYLDPDGRKIDEASSGYWYQEYMSWRGAIGQAEEDLAGLMERHESGEEGLSTPITTLKGVLAKAYQYIGLLETLASSATTYTHASGGWSILMDEVVVDRGQNANSGATSYYEDPAFYVNGTLGFAGVGLAVKGEMWKTNELWHIQKNGRVRTAWSSLRNNNFVKSSKDISLSKTAGLRSFSNKVAVASLVVTGYGIATTGVIKPSDVLNATMAGISFTGVGSLVSGAYFLTDFGFTVVTGKGLGQRLDESIGTYKAW</sequence>